<keyword evidence="2 4" id="KW-1133">Transmembrane helix</keyword>
<dbReference type="EMBL" id="CABFNS010000729">
    <property type="protein sequence ID" value="VUC24990.1"/>
    <property type="molecule type" value="Genomic_DNA"/>
</dbReference>
<comment type="caution">
    <text evidence="6">The sequence shown here is derived from an EMBL/GenBank/DDBJ whole genome shotgun (WGS) entry which is preliminary data.</text>
</comment>
<evidence type="ECO:0000256" key="1">
    <source>
        <dbReference type="ARBA" id="ARBA00022692"/>
    </source>
</evidence>
<evidence type="ECO:0000256" key="2">
    <source>
        <dbReference type="ARBA" id="ARBA00022989"/>
    </source>
</evidence>
<dbReference type="Pfam" id="PF04145">
    <property type="entry name" value="Ctr"/>
    <property type="match status" value="1"/>
</dbReference>
<evidence type="ECO:0000256" key="3">
    <source>
        <dbReference type="ARBA" id="ARBA00023136"/>
    </source>
</evidence>
<keyword evidence="1 4" id="KW-0812">Transmembrane</keyword>
<organism evidence="6 7">
    <name type="scientific">Bionectria ochroleuca</name>
    <name type="common">Gliocladium roseum</name>
    <dbReference type="NCBI Taxonomy" id="29856"/>
    <lineage>
        <taxon>Eukaryota</taxon>
        <taxon>Fungi</taxon>
        <taxon>Dikarya</taxon>
        <taxon>Ascomycota</taxon>
        <taxon>Pezizomycotina</taxon>
        <taxon>Sordariomycetes</taxon>
        <taxon>Hypocreomycetidae</taxon>
        <taxon>Hypocreales</taxon>
        <taxon>Bionectriaceae</taxon>
        <taxon>Clonostachys</taxon>
    </lineage>
</organism>
<keyword evidence="4" id="KW-0187">Copper transport</keyword>
<keyword evidence="4" id="KW-0406">Ion transport</keyword>
<evidence type="ECO:0000313" key="6">
    <source>
        <dbReference type="EMBL" id="VUC24990.1"/>
    </source>
</evidence>
<gene>
    <name evidence="6" type="ORF">CLO192961_LOCUS154724</name>
</gene>
<feature type="transmembrane region" description="Helical" evidence="4">
    <location>
        <begin position="114"/>
        <end position="132"/>
    </location>
</feature>
<dbReference type="InterPro" id="IPR007274">
    <property type="entry name" value="Cop_transporter"/>
</dbReference>
<comment type="subcellular location">
    <subcellularLocation>
        <location evidence="4">Membrane</location>
        <topology evidence="4">Multi-pass membrane protein</topology>
    </subcellularLocation>
</comment>
<reference evidence="6 7" key="1">
    <citation type="submission" date="2019-06" db="EMBL/GenBank/DDBJ databases">
        <authorList>
            <person name="Broberg M."/>
        </authorList>
    </citation>
    <scope>NUCLEOTIDE SEQUENCE [LARGE SCALE GENOMIC DNA]</scope>
</reference>
<proteinExistence type="inferred from homology"/>
<feature type="transmembrane region" description="Helical" evidence="4">
    <location>
        <begin position="37"/>
        <end position="56"/>
    </location>
</feature>
<name>A0ABY6U1X1_BIOOC</name>
<feature type="transmembrane region" description="Helical" evidence="4">
    <location>
        <begin position="138"/>
        <end position="158"/>
    </location>
</feature>
<protein>
    <recommendedName>
        <fullName evidence="4">Copper transport protein</fullName>
    </recommendedName>
</protein>
<keyword evidence="3 4" id="KW-0472">Membrane</keyword>
<dbReference type="Proteomes" id="UP000766486">
    <property type="component" value="Unassembled WGS sequence"/>
</dbReference>
<dbReference type="PANTHER" id="PTHR12483">
    <property type="entry name" value="SOLUTE CARRIER FAMILY 31 COPPER TRANSPORTERS"/>
    <property type="match status" value="1"/>
</dbReference>
<dbReference type="PANTHER" id="PTHR12483:SF79">
    <property type="entry name" value="COPPER TRANSPORT PROTEIN"/>
    <property type="match status" value="1"/>
</dbReference>
<accession>A0ABY6U1X1</accession>
<keyword evidence="4" id="KW-0813">Transport</keyword>
<keyword evidence="7" id="KW-1185">Reference proteome</keyword>
<keyword evidence="4" id="KW-0186">Copper</keyword>
<sequence>MDHGSGETVECKTAMLWTWDTIDTCVLASSWQITSGGIMAASCIGVALLVVLLEVVRRASKEYDNFLLGQYQRRASYVFSIASPEGSEIKSSSDASAPRTLVLRASLLQQLTRAFLYALTYGLTWVLMLIVMSFNGYIIISMTIGAGLGKFLCDWFVVKITEGPSTRSGGTDAISNQQPSSSCCN</sequence>
<evidence type="ECO:0000256" key="4">
    <source>
        <dbReference type="RuleBase" id="RU367022"/>
    </source>
</evidence>
<comment type="similarity">
    <text evidence="4">Belongs to the copper transporter (Ctr) (TC 1.A.56) family. SLC31A subfamily.</text>
</comment>
<evidence type="ECO:0000313" key="7">
    <source>
        <dbReference type="Proteomes" id="UP000766486"/>
    </source>
</evidence>
<evidence type="ECO:0000256" key="5">
    <source>
        <dbReference type="SAM" id="MobiDB-lite"/>
    </source>
</evidence>
<feature type="region of interest" description="Disordered" evidence="5">
    <location>
        <begin position="166"/>
        <end position="185"/>
    </location>
</feature>